<dbReference type="Gene3D" id="1.10.630.10">
    <property type="entry name" value="Cytochrome P450"/>
    <property type="match status" value="1"/>
</dbReference>
<evidence type="ECO:0000256" key="9">
    <source>
        <dbReference type="ARBA" id="ARBA00023033"/>
    </source>
</evidence>
<evidence type="ECO:0000256" key="10">
    <source>
        <dbReference type="ARBA" id="ARBA00023136"/>
    </source>
</evidence>
<gene>
    <name evidence="11" type="ORF">QYE76_053993</name>
</gene>
<evidence type="ECO:0000256" key="5">
    <source>
        <dbReference type="ARBA" id="ARBA00022723"/>
    </source>
</evidence>
<keyword evidence="8" id="KW-0408">Iron</keyword>
<dbReference type="Pfam" id="PF00067">
    <property type="entry name" value="p450"/>
    <property type="match status" value="1"/>
</dbReference>
<keyword evidence="6" id="KW-1133">Transmembrane helix</keyword>
<comment type="similarity">
    <text evidence="2">Belongs to the cytochrome P450 family.</text>
</comment>
<name>A0AAD8SXY4_LOLMU</name>
<evidence type="ECO:0000256" key="1">
    <source>
        <dbReference type="ARBA" id="ARBA00004370"/>
    </source>
</evidence>
<sequence>MVLVLALVSLPWGLLVCSLLCLALLRQAAKLLDMLWLRPRRLERELRAQGLRGTPYRFPAGDIKDYGRLSREAWSRPLPLRCHDIAPHVAPFLYNTVQEHGKTCFSWFGPVPKVTIADPDLAKDVMSNKFGHFEKMKFPALSKLLAEGLASIEGDKWAKHRRILNPAFQLEKVKRMIPAFSACCEDLISRWAESLSSDGSCELDVWPELQNLTGDVISRTAFSSNYLEGRRIFQLQSEQSKRLMTNIQKILIPGYLLVTN</sequence>
<evidence type="ECO:0000313" key="11">
    <source>
        <dbReference type="EMBL" id="KAK1665834.1"/>
    </source>
</evidence>
<comment type="caution">
    <text evidence="11">The sequence shown here is derived from an EMBL/GenBank/DDBJ whole genome shotgun (WGS) entry which is preliminary data.</text>
</comment>
<evidence type="ECO:0000256" key="8">
    <source>
        <dbReference type="ARBA" id="ARBA00023004"/>
    </source>
</evidence>
<dbReference type="EMBL" id="JAUUTY010000003">
    <property type="protein sequence ID" value="KAK1665834.1"/>
    <property type="molecule type" value="Genomic_DNA"/>
</dbReference>
<keyword evidence="4" id="KW-0812">Transmembrane</keyword>
<evidence type="ECO:0000256" key="4">
    <source>
        <dbReference type="ARBA" id="ARBA00022692"/>
    </source>
</evidence>
<dbReference type="PANTHER" id="PTHR24282">
    <property type="entry name" value="CYTOCHROME P450 FAMILY MEMBER"/>
    <property type="match status" value="1"/>
</dbReference>
<dbReference type="GO" id="GO:0005506">
    <property type="term" value="F:iron ion binding"/>
    <property type="evidence" value="ECO:0007669"/>
    <property type="project" value="InterPro"/>
</dbReference>
<dbReference type="SUPFAM" id="SSF48264">
    <property type="entry name" value="Cytochrome P450"/>
    <property type="match status" value="1"/>
</dbReference>
<dbReference type="GO" id="GO:0020037">
    <property type="term" value="F:heme binding"/>
    <property type="evidence" value="ECO:0007669"/>
    <property type="project" value="InterPro"/>
</dbReference>
<dbReference type="AlphaFoldDB" id="A0AAD8SXY4"/>
<protein>
    <recommendedName>
        <fullName evidence="13">Secologanin synthase</fullName>
    </recommendedName>
</protein>
<evidence type="ECO:0000256" key="3">
    <source>
        <dbReference type="ARBA" id="ARBA00022617"/>
    </source>
</evidence>
<accession>A0AAD8SXY4</accession>
<dbReference type="InterPro" id="IPR001128">
    <property type="entry name" value="Cyt_P450"/>
</dbReference>
<reference evidence="11" key="1">
    <citation type="submission" date="2023-07" db="EMBL/GenBank/DDBJ databases">
        <title>A chromosome-level genome assembly of Lolium multiflorum.</title>
        <authorList>
            <person name="Chen Y."/>
            <person name="Copetti D."/>
            <person name="Kolliker R."/>
            <person name="Studer B."/>
        </authorList>
    </citation>
    <scope>NUCLEOTIDE SEQUENCE</scope>
    <source>
        <strain evidence="11">02402/16</strain>
        <tissue evidence="11">Leaf</tissue>
    </source>
</reference>
<keyword evidence="10" id="KW-0472">Membrane</keyword>
<keyword evidence="5" id="KW-0479">Metal-binding</keyword>
<keyword evidence="3" id="KW-0349">Heme</keyword>
<comment type="subcellular location">
    <subcellularLocation>
        <location evidence="1">Membrane</location>
    </subcellularLocation>
</comment>
<dbReference type="Proteomes" id="UP001231189">
    <property type="component" value="Unassembled WGS sequence"/>
</dbReference>
<dbReference type="GO" id="GO:0016020">
    <property type="term" value="C:membrane"/>
    <property type="evidence" value="ECO:0007669"/>
    <property type="project" value="UniProtKB-SubCell"/>
</dbReference>
<keyword evidence="9" id="KW-0503">Monooxygenase</keyword>
<dbReference type="GO" id="GO:0016705">
    <property type="term" value="F:oxidoreductase activity, acting on paired donors, with incorporation or reduction of molecular oxygen"/>
    <property type="evidence" value="ECO:0007669"/>
    <property type="project" value="InterPro"/>
</dbReference>
<keyword evidence="7" id="KW-0560">Oxidoreductase</keyword>
<dbReference type="InterPro" id="IPR050665">
    <property type="entry name" value="Cytochrome_P450_Monooxygen"/>
</dbReference>
<dbReference type="InterPro" id="IPR036396">
    <property type="entry name" value="Cyt_P450_sf"/>
</dbReference>
<evidence type="ECO:0000313" key="12">
    <source>
        <dbReference type="Proteomes" id="UP001231189"/>
    </source>
</evidence>
<evidence type="ECO:0000256" key="7">
    <source>
        <dbReference type="ARBA" id="ARBA00023002"/>
    </source>
</evidence>
<keyword evidence="12" id="KW-1185">Reference proteome</keyword>
<dbReference type="GO" id="GO:0004497">
    <property type="term" value="F:monooxygenase activity"/>
    <property type="evidence" value="ECO:0007669"/>
    <property type="project" value="UniProtKB-KW"/>
</dbReference>
<evidence type="ECO:0000256" key="6">
    <source>
        <dbReference type="ARBA" id="ARBA00022989"/>
    </source>
</evidence>
<proteinExistence type="inferred from homology"/>
<evidence type="ECO:0000256" key="2">
    <source>
        <dbReference type="ARBA" id="ARBA00010617"/>
    </source>
</evidence>
<dbReference type="PANTHER" id="PTHR24282:SF268">
    <property type="entry name" value="CYTOCHROME P450 MONOOXYGENASE"/>
    <property type="match status" value="1"/>
</dbReference>
<dbReference type="GO" id="GO:0006629">
    <property type="term" value="P:lipid metabolic process"/>
    <property type="evidence" value="ECO:0007669"/>
    <property type="project" value="UniProtKB-ARBA"/>
</dbReference>
<organism evidence="11 12">
    <name type="scientific">Lolium multiflorum</name>
    <name type="common">Italian ryegrass</name>
    <name type="synonym">Lolium perenne subsp. multiflorum</name>
    <dbReference type="NCBI Taxonomy" id="4521"/>
    <lineage>
        <taxon>Eukaryota</taxon>
        <taxon>Viridiplantae</taxon>
        <taxon>Streptophyta</taxon>
        <taxon>Embryophyta</taxon>
        <taxon>Tracheophyta</taxon>
        <taxon>Spermatophyta</taxon>
        <taxon>Magnoliopsida</taxon>
        <taxon>Liliopsida</taxon>
        <taxon>Poales</taxon>
        <taxon>Poaceae</taxon>
        <taxon>BOP clade</taxon>
        <taxon>Pooideae</taxon>
        <taxon>Poodae</taxon>
        <taxon>Poeae</taxon>
        <taxon>Poeae Chloroplast Group 2 (Poeae type)</taxon>
        <taxon>Loliodinae</taxon>
        <taxon>Loliinae</taxon>
        <taxon>Lolium</taxon>
    </lineage>
</organism>
<evidence type="ECO:0008006" key="13">
    <source>
        <dbReference type="Google" id="ProtNLM"/>
    </source>
</evidence>